<keyword evidence="1" id="KW-0812">Transmembrane</keyword>
<dbReference type="Proteomes" id="UP000029843">
    <property type="component" value="Unassembled WGS sequence"/>
</dbReference>
<accession>A0A099K9G8</accession>
<evidence type="ECO:0000313" key="3">
    <source>
        <dbReference type="Proteomes" id="UP000029843"/>
    </source>
</evidence>
<keyword evidence="1" id="KW-0472">Membrane</keyword>
<dbReference type="EMBL" id="JQED01000055">
    <property type="protein sequence ID" value="KGJ86925.1"/>
    <property type="molecule type" value="Genomic_DNA"/>
</dbReference>
<organism evidence="2 3">
    <name type="scientific">Colwellia psychrerythraea</name>
    <name type="common">Vibrio psychroerythus</name>
    <dbReference type="NCBI Taxonomy" id="28229"/>
    <lineage>
        <taxon>Bacteria</taxon>
        <taxon>Pseudomonadati</taxon>
        <taxon>Pseudomonadota</taxon>
        <taxon>Gammaproteobacteria</taxon>
        <taxon>Alteromonadales</taxon>
        <taxon>Colwelliaceae</taxon>
        <taxon>Colwellia</taxon>
    </lineage>
</organism>
<proteinExistence type="predicted"/>
<keyword evidence="1" id="KW-1133">Transmembrane helix</keyword>
<dbReference type="RefSeq" id="WP_190277866.1">
    <property type="nucleotide sequence ID" value="NZ_JQED01000055.1"/>
</dbReference>
<gene>
    <name evidence="2" type="ORF">ND2E_0332</name>
</gene>
<dbReference type="PATRIC" id="fig|28229.4.peg.3810"/>
<protein>
    <submittedName>
        <fullName evidence="2">Uncharacterized protein</fullName>
    </submittedName>
</protein>
<dbReference type="AlphaFoldDB" id="A0A099K9G8"/>
<feature type="transmembrane region" description="Helical" evidence="1">
    <location>
        <begin position="6"/>
        <end position="26"/>
    </location>
</feature>
<sequence>MSTSSFLLMIGYAFRASLLVVFIITFNDHRSAISIASSSTATSNN</sequence>
<evidence type="ECO:0000256" key="1">
    <source>
        <dbReference type="SAM" id="Phobius"/>
    </source>
</evidence>
<evidence type="ECO:0000313" key="2">
    <source>
        <dbReference type="EMBL" id="KGJ86925.1"/>
    </source>
</evidence>
<name>A0A099K9G8_COLPS</name>
<comment type="caution">
    <text evidence="2">The sequence shown here is derived from an EMBL/GenBank/DDBJ whole genome shotgun (WGS) entry which is preliminary data.</text>
</comment>
<reference evidence="2 3" key="1">
    <citation type="submission" date="2014-08" db="EMBL/GenBank/DDBJ databases">
        <title>Genomic and Phenotypic Diversity of Colwellia psychrerythraea strains from Disparate Marine Basins.</title>
        <authorList>
            <person name="Techtmann S.M."/>
            <person name="Stelling S.C."/>
            <person name="Utturkar S.M."/>
            <person name="Alshibli N."/>
            <person name="Harris A."/>
            <person name="Brown S.D."/>
            <person name="Hazen T.C."/>
        </authorList>
    </citation>
    <scope>NUCLEOTIDE SEQUENCE [LARGE SCALE GENOMIC DNA]</scope>
    <source>
        <strain evidence="2 3">ND2E</strain>
    </source>
</reference>